<keyword evidence="2" id="KW-1185">Reference proteome</keyword>
<feature type="non-terminal residue" evidence="1">
    <location>
        <position position="1"/>
    </location>
</feature>
<evidence type="ECO:0000313" key="2">
    <source>
        <dbReference type="Proteomes" id="UP000789860"/>
    </source>
</evidence>
<comment type="caution">
    <text evidence="1">The sequence shown here is derived from an EMBL/GenBank/DDBJ whole genome shotgun (WGS) entry which is preliminary data.</text>
</comment>
<proteinExistence type="predicted"/>
<gene>
    <name evidence="1" type="ORF">SCALOS_LOCUS11391</name>
</gene>
<feature type="non-terminal residue" evidence="1">
    <location>
        <position position="57"/>
    </location>
</feature>
<name>A0ACA9PU04_9GLOM</name>
<organism evidence="1 2">
    <name type="scientific">Scutellospora calospora</name>
    <dbReference type="NCBI Taxonomy" id="85575"/>
    <lineage>
        <taxon>Eukaryota</taxon>
        <taxon>Fungi</taxon>
        <taxon>Fungi incertae sedis</taxon>
        <taxon>Mucoromycota</taxon>
        <taxon>Glomeromycotina</taxon>
        <taxon>Glomeromycetes</taxon>
        <taxon>Diversisporales</taxon>
        <taxon>Gigasporaceae</taxon>
        <taxon>Scutellospora</taxon>
    </lineage>
</organism>
<accession>A0ACA9PU04</accession>
<evidence type="ECO:0000313" key="1">
    <source>
        <dbReference type="EMBL" id="CAG8725088.1"/>
    </source>
</evidence>
<dbReference type="Proteomes" id="UP000789860">
    <property type="component" value="Unassembled WGS sequence"/>
</dbReference>
<dbReference type="EMBL" id="CAJVPM010049451">
    <property type="protein sequence ID" value="CAG8725088.1"/>
    <property type="molecule type" value="Genomic_DNA"/>
</dbReference>
<sequence>LTTNSISVISQFIQKYYPSNANIIWQQLTEYKTKTDIFNFQLAWNTVNDVNSIAWWK</sequence>
<protein>
    <submittedName>
        <fullName evidence="1">3617_t:CDS:1</fullName>
    </submittedName>
</protein>
<reference evidence="1" key="1">
    <citation type="submission" date="2021-06" db="EMBL/GenBank/DDBJ databases">
        <authorList>
            <person name="Kallberg Y."/>
            <person name="Tangrot J."/>
            <person name="Rosling A."/>
        </authorList>
    </citation>
    <scope>NUCLEOTIDE SEQUENCE</scope>
    <source>
        <strain evidence="1">AU212A</strain>
    </source>
</reference>